<dbReference type="Proteomes" id="UP000183504">
    <property type="component" value="Unassembled WGS sequence"/>
</dbReference>
<evidence type="ECO:0000313" key="2">
    <source>
        <dbReference type="EMBL" id="CEL90817.1"/>
    </source>
</evidence>
<dbReference type="RefSeq" id="WP_072074351.1">
    <property type="nucleotide sequence ID" value="NZ_CDMW01000001.1"/>
</dbReference>
<evidence type="ECO:0000313" key="3">
    <source>
        <dbReference type="Proteomes" id="UP000183504"/>
    </source>
</evidence>
<keyword evidence="1" id="KW-0472">Membrane</keyword>
<feature type="transmembrane region" description="Helical" evidence="1">
    <location>
        <begin position="58"/>
        <end position="82"/>
    </location>
</feature>
<keyword evidence="1" id="KW-0812">Transmembrane</keyword>
<reference evidence="2 3" key="1">
    <citation type="submission" date="2015-01" db="EMBL/GenBank/DDBJ databases">
        <authorList>
            <person name="Pelicic Vladimir"/>
        </authorList>
    </citation>
    <scope>NUCLEOTIDE SEQUENCE [LARGE SCALE GENOMIC DNA]</scope>
    <source>
        <strain evidence="2 3">2908</strain>
    </source>
</reference>
<feature type="transmembrane region" description="Helical" evidence="1">
    <location>
        <begin position="12"/>
        <end position="33"/>
    </location>
</feature>
<dbReference type="EMBL" id="CDMW01000001">
    <property type="protein sequence ID" value="CEL90817.1"/>
    <property type="molecule type" value="Genomic_DNA"/>
</dbReference>
<proteinExistence type="predicted"/>
<protein>
    <submittedName>
        <fullName evidence="2">Uncharacterized protein</fullName>
    </submittedName>
</protein>
<sequence length="89" mass="10442">MKKLNLTQKKKIWLFALALLALILLAIVINIQLNQPEDMHAEYVRLWKTRWHEENKDWLYPLKNICLVILAALAGSGLIIAFSKSERWK</sequence>
<gene>
    <name evidence="2" type="ORF">SSV_1525</name>
</gene>
<name>A0A0B7GLX3_STRSA</name>
<dbReference type="AlphaFoldDB" id="A0A0B7GLX3"/>
<evidence type="ECO:0000256" key="1">
    <source>
        <dbReference type="SAM" id="Phobius"/>
    </source>
</evidence>
<organism evidence="2 3">
    <name type="scientific">Streptococcus sanguinis</name>
    <dbReference type="NCBI Taxonomy" id="1305"/>
    <lineage>
        <taxon>Bacteria</taxon>
        <taxon>Bacillati</taxon>
        <taxon>Bacillota</taxon>
        <taxon>Bacilli</taxon>
        <taxon>Lactobacillales</taxon>
        <taxon>Streptococcaceae</taxon>
        <taxon>Streptococcus</taxon>
    </lineage>
</organism>
<accession>A0A0B7GLX3</accession>
<keyword evidence="1" id="KW-1133">Transmembrane helix</keyword>